<gene>
    <name evidence="2" type="ORF">SAMN04489868_1792</name>
</gene>
<evidence type="ECO:0000313" key="2">
    <source>
        <dbReference type="EMBL" id="SFH95179.1"/>
    </source>
</evidence>
<dbReference type="AlphaFoldDB" id="A0A1I3E8G3"/>
<feature type="coiled-coil region" evidence="1">
    <location>
        <begin position="38"/>
        <end position="72"/>
    </location>
</feature>
<dbReference type="EMBL" id="FOQE01000079">
    <property type="protein sequence ID" value="SFH95179.1"/>
    <property type="molecule type" value="Genomic_DNA"/>
</dbReference>
<proteinExistence type="predicted"/>
<evidence type="ECO:0000313" key="3">
    <source>
        <dbReference type="Proteomes" id="UP000198668"/>
    </source>
</evidence>
<evidence type="ECO:0000256" key="1">
    <source>
        <dbReference type="SAM" id="Coils"/>
    </source>
</evidence>
<reference evidence="2 3" key="1">
    <citation type="submission" date="2016-10" db="EMBL/GenBank/DDBJ databases">
        <authorList>
            <person name="de Groot N.N."/>
        </authorList>
    </citation>
    <scope>NUCLEOTIDE SEQUENCE [LARGE SCALE GENOMIC DNA]</scope>
    <source>
        <strain evidence="2 3">DSM 27630</strain>
    </source>
</reference>
<accession>A0A1I3E8G3</accession>
<organism evidence="2 3">
    <name type="scientific">Pisciglobus halotolerans</name>
    <dbReference type="NCBI Taxonomy" id="745365"/>
    <lineage>
        <taxon>Bacteria</taxon>
        <taxon>Bacillati</taxon>
        <taxon>Bacillota</taxon>
        <taxon>Bacilli</taxon>
        <taxon>Lactobacillales</taxon>
        <taxon>Carnobacteriaceae</taxon>
    </lineage>
</organism>
<protein>
    <submittedName>
        <fullName evidence="2">Uncharacterized protein</fullName>
    </submittedName>
</protein>
<name>A0A1I3E8G3_9LACT</name>
<dbReference type="Proteomes" id="UP000198668">
    <property type="component" value="Unassembled WGS sequence"/>
</dbReference>
<keyword evidence="3" id="KW-1185">Reference proteome</keyword>
<sequence>MTMNLPPEIIAAALQPISTGISAGLNSISTRIKTAKTSSDKQETINELENIINELIENQNELVRNVSILQNQIAMQTISDEDLNFITENLIPLVKNLLEQTSKTPEELDKLNENISLFESLISTKLLKILQLVGFNIKEAVGIPSTELVKHLIQNNNDNTQTTETDLQLKALEYTMEMSKLAADPEAYERYINLLEKNQ</sequence>
<keyword evidence="1" id="KW-0175">Coiled coil</keyword>